<organism evidence="2 3">
    <name type="scientific">Clostridium tarantellae</name>
    <dbReference type="NCBI Taxonomy" id="39493"/>
    <lineage>
        <taxon>Bacteria</taxon>
        <taxon>Bacillati</taxon>
        <taxon>Bacillota</taxon>
        <taxon>Clostridia</taxon>
        <taxon>Eubacteriales</taxon>
        <taxon>Clostridiaceae</taxon>
        <taxon>Clostridium</taxon>
    </lineage>
</organism>
<gene>
    <name evidence="2" type="ORF">GBZ86_00005</name>
</gene>
<dbReference type="SUPFAM" id="SSF53098">
    <property type="entry name" value="Ribonuclease H-like"/>
    <property type="match status" value="1"/>
</dbReference>
<dbReference type="Pfam" id="PF01609">
    <property type="entry name" value="DDE_Tnp_1"/>
    <property type="match status" value="1"/>
</dbReference>
<dbReference type="EMBL" id="WHJC01000001">
    <property type="protein sequence ID" value="MPQ42151.1"/>
    <property type="molecule type" value="Genomic_DNA"/>
</dbReference>
<evidence type="ECO:0000313" key="2">
    <source>
        <dbReference type="EMBL" id="MPQ42151.1"/>
    </source>
</evidence>
<dbReference type="RefSeq" id="WP_152886548.1">
    <property type="nucleotide sequence ID" value="NZ_WHJC01000001.1"/>
</dbReference>
<evidence type="ECO:0000259" key="1">
    <source>
        <dbReference type="Pfam" id="PF01609"/>
    </source>
</evidence>
<dbReference type="Proteomes" id="UP000430345">
    <property type="component" value="Unassembled WGS sequence"/>
</dbReference>
<protein>
    <submittedName>
        <fullName evidence="2">Transposase</fullName>
    </submittedName>
</protein>
<feature type="domain" description="Transposase IS4-like" evidence="1">
    <location>
        <begin position="20"/>
        <end position="222"/>
    </location>
</feature>
<dbReference type="InterPro" id="IPR012337">
    <property type="entry name" value="RNaseH-like_sf"/>
</dbReference>
<reference evidence="2 3" key="1">
    <citation type="submission" date="2019-10" db="EMBL/GenBank/DDBJ databases">
        <title>The Genome Sequence of Clostridium tarantellae Isolated from Fish Brain.</title>
        <authorList>
            <person name="Bano L."/>
            <person name="Kiel M."/>
            <person name="Sales G."/>
            <person name="Doxey A.C."/>
            <person name="Mansfield M.J."/>
            <person name="Schiavone M."/>
            <person name="Rossetto O."/>
            <person name="Pirazzini M."/>
            <person name="Dobrindt U."/>
            <person name="Montecucco C."/>
        </authorList>
    </citation>
    <scope>NUCLEOTIDE SEQUENCE [LARGE SCALE GENOMIC DNA]</scope>
    <source>
        <strain evidence="2 3">DSM 3997</strain>
    </source>
</reference>
<dbReference type="InterPro" id="IPR002559">
    <property type="entry name" value="Transposase_11"/>
</dbReference>
<dbReference type="GO" id="GO:0004803">
    <property type="term" value="F:transposase activity"/>
    <property type="evidence" value="ECO:0007669"/>
    <property type="project" value="InterPro"/>
</dbReference>
<sequence>KGNIHYIKIPVQYKLYDSLKSKMELAADMVTGVAPILQDYQVIVLCDSWYTKTSFIKPIKKLKNVDIIGAVRKDTAIYDLKPEPTGKRGRPKTKGDKLDYRKFSYKQENDYFIAHKKVMTNLHDEPVFITVTTTDINKFSSVRIYLSTICPKKINSFDNMPSNQNSSNDKSESKTVFNVYKMRWNIEVIFYQTKTFWSFGNYMVRHKEAIEKYANLIGVAYSLTVLLPFMSRKFSKLKFQSPQETKYYISDCISKELIYGKLLKTIQLDKNITTLEDVINHLNNDSLAS</sequence>
<accession>A0A6I1MMI9</accession>
<dbReference type="AlphaFoldDB" id="A0A6I1MMI9"/>
<keyword evidence="3" id="KW-1185">Reference proteome</keyword>
<feature type="non-terminal residue" evidence="2">
    <location>
        <position position="1"/>
    </location>
</feature>
<comment type="caution">
    <text evidence="2">The sequence shown here is derived from an EMBL/GenBank/DDBJ whole genome shotgun (WGS) entry which is preliminary data.</text>
</comment>
<dbReference type="GO" id="GO:0006313">
    <property type="term" value="P:DNA transposition"/>
    <property type="evidence" value="ECO:0007669"/>
    <property type="project" value="InterPro"/>
</dbReference>
<proteinExistence type="predicted"/>
<dbReference type="GO" id="GO:0003677">
    <property type="term" value="F:DNA binding"/>
    <property type="evidence" value="ECO:0007669"/>
    <property type="project" value="InterPro"/>
</dbReference>
<name>A0A6I1MMI9_9CLOT</name>
<evidence type="ECO:0000313" key="3">
    <source>
        <dbReference type="Proteomes" id="UP000430345"/>
    </source>
</evidence>
<dbReference type="OrthoDB" id="1904778at2"/>